<sequence length="290" mass="33094">MTDLISEWTVKGYHPIIGMDANASLDEARFSQFLDRNHLIDVVGHVTSGDPPPTYSRGQKRIDFILGDMHVCEAAIQGGSLGMHEGLFSDHTLQFVDFDQRRLFPNEAHTPLIRQERQFTLKNAIKKNAFLRKLCEIHSHQRIGDRVVALAQAFLDEGKTEDLVQRYNRLHYEIRCSMLAAANNQARKKFGYQWSPALVKAGMMTHLWRSITSSKRRQTQVTASARQLTNLLDMPIEESTTSVWLRATATSTLQFDVSGEYNVTMWQNNCNGLRASLKWLWWIGQAKTGN</sequence>
<evidence type="ECO:0008006" key="3">
    <source>
        <dbReference type="Google" id="ProtNLM"/>
    </source>
</evidence>
<name>B8CEG0_THAPS</name>
<dbReference type="RefSeq" id="XP_002294667.1">
    <property type="nucleotide sequence ID" value="XM_002294631.1"/>
</dbReference>
<dbReference type="GeneID" id="7447796"/>
<accession>B8CEG0</accession>
<gene>
    <name evidence="1" type="ORF">THAPSDRAFT_11409</name>
</gene>
<dbReference type="EMBL" id="CM000652">
    <property type="protein sequence ID" value="EED88027.1"/>
    <property type="molecule type" value="Genomic_DNA"/>
</dbReference>
<dbReference type="HOGENOM" id="CLU_961341_0_0_1"/>
<dbReference type="SUPFAM" id="SSF56219">
    <property type="entry name" value="DNase I-like"/>
    <property type="match status" value="1"/>
</dbReference>
<dbReference type="AlphaFoldDB" id="B8CEG0"/>
<proteinExistence type="predicted"/>
<evidence type="ECO:0000313" key="1">
    <source>
        <dbReference type="EMBL" id="EED88027.1"/>
    </source>
</evidence>
<evidence type="ECO:0000313" key="2">
    <source>
        <dbReference type="Proteomes" id="UP000001449"/>
    </source>
</evidence>
<reference evidence="1 2" key="2">
    <citation type="journal article" date="2008" name="Nature">
        <title>The Phaeodactylum genome reveals the evolutionary history of diatom genomes.</title>
        <authorList>
            <person name="Bowler C."/>
            <person name="Allen A.E."/>
            <person name="Badger J.H."/>
            <person name="Grimwood J."/>
            <person name="Jabbari K."/>
            <person name="Kuo A."/>
            <person name="Maheswari U."/>
            <person name="Martens C."/>
            <person name="Maumus F."/>
            <person name="Otillar R.P."/>
            <person name="Rayko E."/>
            <person name="Salamov A."/>
            <person name="Vandepoele K."/>
            <person name="Beszteri B."/>
            <person name="Gruber A."/>
            <person name="Heijde M."/>
            <person name="Katinka M."/>
            <person name="Mock T."/>
            <person name="Valentin K."/>
            <person name="Verret F."/>
            <person name="Berges J.A."/>
            <person name="Brownlee C."/>
            <person name="Cadoret J.P."/>
            <person name="Chiovitti A."/>
            <person name="Choi C.J."/>
            <person name="Coesel S."/>
            <person name="De Martino A."/>
            <person name="Detter J.C."/>
            <person name="Durkin C."/>
            <person name="Falciatore A."/>
            <person name="Fournet J."/>
            <person name="Haruta M."/>
            <person name="Huysman M.J."/>
            <person name="Jenkins B.D."/>
            <person name="Jiroutova K."/>
            <person name="Jorgensen R.E."/>
            <person name="Joubert Y."/>
            <person name="Kaplan A."/>
            <person name="Kroger N."/>
            <person name="Kroth P.G."/>
            <person name="La Roche J."/>
            <person name="Lindquist E."/>
            <person name="Lommer M."/>
            <person name="Martin-Jezequel V."/>
            <person name="Lopez P.J."/>
            <person name="Lucas S."/>
            <person name="Mangogna M."/>
            <person name="McGinnis K."/>
            <person name="Medlin L.K."/>
            <person name="Montsant A."/>
            <person name="Oudot-Le Secq M.P."/>
            <person name="Napoli C."/>
            <person name="Obornik M."/>
            <person name="Parker M.S."/>
            <person name="Petit J.L."/>
            <person name="Porcel B.M."/>
            <person name="Poulsen N."/>
            <person name="Robison M."/>
            <person name="Rychlewski L."/>
            <person name="Rynearson T.A."/>
            <person name="Schmutz J."/>
            <person name="Shapiro H."/>
            <person name="Siaut M."/>
            <person name="Stanley M."/>
            <person name="Sussman M.R."/>
            <person name="Taylor A.R."/>
            <person name="Vardi A."/>
            <person name="von Dassow P."/>
            <person name="Vyverman W."/>
            <person name="Willis A."/>
            <person name="Wyrwicz L.S."/>
            <person name="Rokhsar D.S."/>
            <person name="Weissenbach J."/>
            <person name="Armbrust E.V."/>
            <person name="Green B.R."/>
            <person name="Van de Peer Y."/>
            <person name="Grigoriev I.V."/>
        </authorList>
    </citation>
    <scope>NUCLEOTIDE SEQUENCE [LARGE SCALE GENOMIC DNA]</scope>
    <source>
        <strain evidence="1 2">CCMP1335</strain>
    </source>
</reference>
<reference evidence="1 2" key="1">
    <citation type="journal article" date="2004" name="Science">
        <title>The genome of the diatom Thalassiosira pseudonana: ecology, evolution, and metabolism.</title>
        <authorList>
            <person name="Armbrust E.V."/>
            <person name="Berges J.A."/>
            <person name="Bowler C."/>
            <person name="Green B.R."/>
            <person name="Martinez D."/>
            <person name="Putnam N.H."/>
            <person name="Zhou S."/>
            <person name="Allen A.E."/>
            <person name="Apt K.E."/>
            <person name="Bechner M."/>
            <person name="Brzezinski M.A."/>
            <person name="Chaal B.K."/>
            <person name="Chiovitti A."/>
            <person name="Davis A.K."/>
            <person name="Demarest M.S."/>
            <person name="Detter J.C."/>
            <person name="Glavina T."/>
            <person name="Goodstein D."/>
            <person name="Hadi M.Z."/>
            <person name="Hellsten U."/>
            <person name="Hildebrand M."/>
            <person name="Jenkins B.D."/>
            <person name="Jurka J."/>
            <person name="Kapitonov V.V."/>
            <person name="Kroger N."/>
            <person name="Lau W.W."/>
            <person name="Lane T.W."/>
            <person name="Larimer F.W."/>
            <person name="Lippmeier J.C."/>
            <person name="Lucas S."/>
            <person name="Medina M."/>
            <person name="Montsant A."/>
            <person name="Obornik M."/>
            <person name="Parker M.S."/>
            <person name="Palenik B."/>
            <person name="Pazour G.J."/>
            <person name="Richardson P.M."/>
            <person name="Rynearson T.A."/>
            <person name="Saito M.A."/>
            <person name="Schwartz D.C."/>
            <person name="Thamatrakoln K."/>
            <person name="Valentin K."/>
            <person name="Vardi A."/>
            <person name="Wilkerson F.P."/>
            <person name="Rokhsar D.S."/>
        </authorList>
    </citation>
    <scope>NUCLEOTIDE SEQUENCE [LARGE SCALE GENOMIC DNA]</scope>
    <source>
        <strain evidence="1 2">CCMP1335</strain>
    </source>
</reference>
<keyword evidence="2" id="KW-1185">Reference proteome</keyword>
<organism evidence="1 2">
    <name type="scientific">Thalassiosira pseudonana</name>
    <name type="common">Marine diatom</name>
    <name type="synonym">Cyclotella nana</name>
    <dbReference type="NCBI Taxonomy" id="35128"/>
    <lineage>
        <taxon>Eukaryota</taxon>
        <taxon>Sar</taxon>
        <taxon>Stramenopiles</taxon>
        <taxon>Ochrophyta</taxon>
        <taxon>Bacillariophyta</taxon>
        <taxon>Coscinodiscophyceae</taxon>
        <taxon>Thalassiosirophycidae</taxon>
        <taxon>Thalassiosirales</taxon>
        <taxon>Thalassiosiraceae</taxon>
        <taxon>Thalassiosira</taxon>
    </lineage>
</organism>
<dbReference type="Proteomes" id="UP000001449">
    <property type="component" value="Chromosome 20"/>
</dbReference>
<dbReference type="InParanoid" id="B8CEG0"/>
<dbReference type="PaxDb" id="35128-Thaps11409"/>
<dbReference type="eggNOG" id="ENOG502QY8X">
    <property type="taxonomic scope" value="Eukaryota"/>
</dbReference>
<dbReference type="KEGG" id="tps:THAPSDRAFT_11409"/>
<protein>
    <recommendedName>
        <fullName evidence="3">Endonuclease/exonuclease/phosphatase domain-containing protein</fullName>
    </recommendedName>
</protein>
<dbReference type="InterPro" id="IPR036691">
    <property type="entry name" value="Endo/exonu/phosph_ase_sf"/>
</dbReference>